<dbReference type="Pfam" id="PF04343">
    <property type="entry name" value="DUF488"/>
    <property type="match status" value="1"/>
</dbReference>
<dbReference type="OrthoDB" id="9789109at2"/>
<organism evidence="1 2">
    <name type="scientific">Terrisporobacter othiniensis</name>
    <dbReference type="NCBI Taxonomy" id="1577792"/>
    <lineage>
        <taxon>Bacteria</taxon>
        <taxon>Bacillati</taxon>
        <taxon>Bacillota</taxon>
        <taxon>Clostridia</taxon>
        <taxon>Peptostreptococcales</taxon>
        <taxon>Peptostreptococcaceae</taxon>
        <taxon>Terrisporobacter</taxon>
    </lineage>
</organism>
<reference evidence="1 2" key="1">
    <citation type="submission" date="2014-12" db="EMBL/GenBank/DDBJ databases">
        <title>Draft genome sequence of Terrisporobacter sp. 08-306576, isolated from the blood culture of a bacteremia patient.</title>
        <authorList>
            <person name="Lund L.C."/>
            <person name="Sydenham T.V."/>
            <person name="Hogh S.V."/>
            <person name="Skov M.N."/>
            <person name="Kemp M."/>
            <person name="Justesen U.S."/>
        </authorList>
    </citation>
    <scope>NUCLEOTIDE SEQUENCE [LARGE SCALE GENOMIC DNA]</scope>
    <source>
        <strain evidence="1 2">08-306576</strain>
    </source>
</reference>
<dbReference type="PANTHER" id="PTHR39337:SF1">
    <property type="entry name" value="BLR5642 PROTEIN"/>
    <property type="match status" value="1"/>
</dbReference>
<evidence type="ECO:0000313" key="1">
    <source>
        <dbReference type="EMBL" id="KHS58186.1"/>
    </source>
</evidence>
<dbReference type="EMBL" id="JWHR01000047">
    <property type="protein sequence ID" value="KHS58186.1"/>
    <property type="molecule type" value="Genomic_DNA"/>
</dbReference>
<comment type="caution">
    <text evidence="1">The sequence shown here is derived from an EMBL/GenBank/DDBJ whole genome shotgun (WGS) entry which is preliminary data.</text>
</comment>
<proteinExistence type="predicted"/>
<keyword evidence="2" id="KW-1185">Reference proteome</keyword>
<sequence>MEIYTLGHSNYPFDKLIKILQKYNINCVVDIRAIPYSKYNTQYNKELFQENLKKLGYTYIYMADEFGAKRKTRKSYNKEGYADFEKVILEDDFKKGVQRLKVGCDKGYKIVLLAAMQDPIRCPRAILVGKQLVKEGFNVKHIMHEGNLKSQTDLEELLLEKYFDKRNQLTIDALLGNDMSKDDMINESYKLANKEIGYRIEKLNDK</sequence>
<accession>A0A0B3VN31</accession>
<dbReference type="STRING" id="1577792.QX51_04150"/>
<dbReference type="PIRSF" id="PIRSF024492">
    <property type="entry name" value="UCP024492"/>
    <property type="match status" value="1"/>
</dbReference>
<gene>
    <name evidence="1" type="ORF">QX51_04150</name>
</gene>
<evidence type="ECO:0008006" key="3">
    <source>
        <dbReference type="Google" id="ProtNLM"/>
    </source>
</evidence>
<protein>
    <recommendedName>
        <fullName evidence="3">DUF488 domain-containing protein</fullName>
    </recommendedName>
</protein>
<dbReference type="Proteomes" id="UP000031189">
    <property type="component" value="Unassembled WGS sequence"/>
</dbReference>
<name>A0A0B3VN31_9FIRM</name>
<dbReference type="InterPro" id="IPR007438">
    <property type="entry name" value="DUF488"/>
</dbReference>
<evidence type="ECO:0000313" key="2">
    <source>
        <dbReference type="Proteomes" id="UP000031189"/>
    </source>
</evidence>
<dbReference type="AlphaFoldDB" id="A0A0B3VN31"/>
<dbReference type="PANTHER" id="PTHR39337">
    <property type="entry name" value="BLR5642 PROTEIN"/>
    <property type="match status" value="1"/>
</dbReference>
<dbReference type="InterPro" id="IPR014519">
    <property type="entry name" value="UCP024492"/>
</dbReference>